<organism evidence="1 2">
    <name type="scientific">Nocardiopsis alba</name>
    <dbReference type="NCBI Taxonomy" id="53437"/>
    <lineage>
        <taxon>Bacteria</taxon>
        <taxon>Bacillati</taxon>
        <taxon>Actinomycetota</taxon>
        <taxon>Actinomycetes</taxon>
        <taxon>Streptosporangiales</taxon>
        <taxon>Nocardiopsidaceae</taxon>
        <taxon>Nocardiopsis</taxon>
    </lineage>
</organism>
<name>A0ABV5DWE0_9ACTN</name>
<keyword evidence="2" id="KW-1185">Reference proteome</keyword>
<sequence>MELVKRGSRGRITLGEKILTSEYYEVEMAEDGTVILHPVNVTRANAQVFEESSGSMTTSVTREDVTDAISEIREGR</sequence>
<dbReference type="GeneID" id="91393275"/>
<comment type="caution">
    <text evidence="1">The sequence shown here is derived from an EMBL/GenBank/DDBJ whole genome shotgun (WGS) entry which is preliminary data.</text>
</comment>
<evidence type="ECO:0000313" key="2">
    <source>
        <dbReference type="Proteomes" id="UP001585053"/>
    </source>
</evidence>
<dbReference type="EMBL" id="JAYMRS010000004">
    <property type="protein sequence ID" value="MFB8768885.1"/>
    <property type="molecule type" value="Genomic_DNA"/>
</dbReference>
<gene>
    <name evidence="1" type="ORF">VSQ78_14335</name>
</gene>
<evidence type="ECO:0000313" key="1">
    <source>
        <dbReference type="EMBL" id="MFB8768885.1"/>
    </source>
</evidence>
<dbReference type="RefSeq" id="WP_014911946.1">
    <property type="nucleotide sequence ID" value="NZ_BAZE01000011.1"/>
</dbReference>
<accession>A0ABV5DWE0</accession>
<proteinExistence type="predicted"/>
<dbReference type="Proteomes" id="UP001585053">
    <property type="component" value="Unassembled WGS sequence"/>
</dbReference>
<protein>
    <submittedName>
        <fullName evidence="1">Uncharacterized protein</fullName>
    </submittedName>
</protein>
<reference evidence="1 2" key="1">
    <citation type="submission" date="2024-01" db="EMBL/GenBank/DDBJ databases">
        <title>Genome mining of biosynthetic gene clusters to explore secondary metabolites of Streptomyces sp.</title>
        <authorList>
            <person name="Baig A."/>
            <person name="Ajitkumar Shintre N."/>
            <person name="Kumar H."/>
            <person name="Anbarasu A."/>
            <person name="Ramaiah S."/>
        </authorList>
    </citation>
    <scope>NUCLEOTIDE SEQUENCE [LARGE SCALE GENOMIC DNA]</scope>
    <source>
        <strain evidence="1 2">A01</strain>
    </source>
</reference>